<dbReference type="EC" id="2.7.13.3" evidence="2"/>
<evidence type="ECO:0000313" key="11">
    <source>
        <dbReference type="EMBL" id="SCM67286.1"/>
    </source>
</evidence>
<reference evidence="12" key="1">
    <citation type="submission" date="2016-09" db="EMBL/GenBank/DDBJ databases">
        <authorList>
            <person name="Wibberg D."/>
        </authorList>
    </citation>
    <scope>NUCLEOTIDE SEQUENCE [LARGE SCALE GENOMIC DNA]</scope>
</reference>
<keyword evidence="4" id="KW-0547">Nucleotide-binding</keyword>
<evidence type="ECO:0000259" key="9">
    <source>
        <dbReference type="PROSITE" id="PS50109"/>
    </source>
</evidence>
<keyword evidence="12" id="KW-1185">Reference proteome</keyword>
<evidence type="ECO:0000259" key="10">
    <source>
        <dbReference type="PROSITE" id="PS50839"/>
    </source>
</evidence>
<feature type="transmembrane region" description="Helical" evidence="8">
    <location>
        <begin position="34"/>
        <end position="53"/>
    </location>
</feature>
<dbReference type="AlphaFoldDB" id="A0A1M4N2K8"/>
<dbReference type="InterPro" id="IPR006189">
    <property type="entry name" value="CHASE_dom"/>
</dbReference>
<dbReference type="Gene3D" id="3.30.565.10">
    <property type="entry name" value="Histidine kinase-like ATPase, C-terminal domain"/>
    <property type="match status" value="1"/>
</dbReference>
<dbReference type="GO" id="GO:0030295">
    <property type="term" value="F:protein kinase activator activity"/>
    <property type="evidence" value="ECO:0007669"/>
    <property type="project" value="TreeGrafter"/>
</dbReference>
<comment type="catalytic activity">
    <reaction evidence="1">
        <text>ATP + protein L-histidine = ADP + protein N-phospho-L-histidine.</text>
        <dbReference type="EC" id="2.7.13.3"/>
    </reaction>
</comment>
<evidence type="ECO:0000313" key="12">
    <source>
        <dbReference type="Proteomes" id="UP000184085"/>
    </source>
</evidence>
<dbReference type="GO" id="GO:0000156">
    <property type="term" value="F:phosphorelay response regulator activity"/>
    <property type="evidence" value="ECO:0007669"/>
    <property type="project" value="TreeGrafter"/>
</dbReference>
<dbReference type="EMBL" id="FMJB01000046">
    <property type="protein sequence ID" value="SCM67286.1"/>
    <property type="molecule type" value="Genomic_DNA"/>
</dbReference>
<evidence type="ECO:0000256" key="4">
    <source>
        <dbReference type="ARBA" id="ARBA00022741"/>
    </source>
</evidence>
<proteinExistence type="predicted"/>
<feature type="transmembrane region" description="Helical" evidence="8">
    <location>
        <begin position="159"/>
        <end position="177"/>
    </location>
</feature>
<feature type="transmembrane region" description="Helical" evidence="8">
    <location>
        <begin position="92"/>
        <end position="109"/>
    </location>
</feature>
<dbReference type="InterPro" id="IPR036890">
    <property type="entry name" value="HATPase_C_sf"/>
</dbReference>
<dbReference type="PANTHER" id="PTHR42878">
    <property type="entry name" value="TWO-COMPONENT HISTIDINE KINASE"/>
    <property type="match status" value="1"/>
</dbReference>
<keyword evidence="7" id="KW-0902">Two-component regulatory system</keyword>
<accession>A0A1M4N2K8</accession>
<evidence type="ECO:0000256" key="3">
    <source>
        <dbReference type="ARBA" id="ARBA00022679"/>
    </source>
</evidence>
<evidence type="ECO:0000256" key="5">
    <source>
        <dbReference type="ARBA" id="ARBA00022777"/>
    </source>
</evidence>
<protein>
    <recommendedName>
        <fullName evidence="2">histidine kinase</fullName>
        <ecNumber evidence="2">2.7.13.3</ecNumber>
    </recommendedName>
</protein>
<keyword evidence="8" id="KW-1133">Transmembrane helix</keyword>
<dbReference type="PANTHER" id="PTHR42878:SF7">
    <property type="entry name" value="SENSOR HISTIDINE KINASE GLRK"/>
    <property type="match status" value="1"/>
</dbReference>
<dbReference type="RefSeq" id="WP_178338715.1">
    <property type="nucleotide sequence ID" value="NZ_FMJB01000046.1"/>
</dbReference>
<keyword evidence="3" id="KW-0808">Transferase</keyword>
<dbReference type="PRINTS" id="PR00344">
    <property type="entry name" value="BCTRLSENSOR"/>
</dbReference>
<evidence type="ECO:0000256" key="2">
    <source>
        <dbReference type="ARBA" id="ARBA00012438"/>
    </source>
</evidence>
<feature type="transmembrane region" description="Helical" evidence="8">
    <location>
        <begin position="121"/>
        <end position="147"/>
    </location>
</feature>
<evidence type="ECO:0000256" key="8">
    <source>
        <dbReference type="SAM" id="Phobius"/>
    </source>
</evidence>
<feature type="transmembrane region" description="Helical" evidence="8">
    <location>
        <begin position="189"/>
        <end position="208"/>
    </location>
</feature>
<dbReference type="InterPro" id="IPR005467">
    <property type="entry name" value="His_kinase_dom"/>
</dbReference>
<dbReference type="InterPro" id="IPR004358">
    <property type="entry name" value="Sig_transdc_His_kin-like_C"/>
</dbReference>
<name>A0A1M4N2K8_9RHOB</name>
<feature type="transmembrane region" description="Helical" evidence="8">
    <location>
        <begin position="62"/>
        <end position="80"/>
    </location>
</feature>
<evidence type="ECO:0000256" key="1">
    <source>
        <dbReference type="ARBA" id="ARBA00000085"/>
    </source>
</evidence>
<keyword evidence="5 11" id="KW-0418">Kinase</keyword>
<keyword evidence="6" id="KW-0067">ATP-binding</keyword>
<dbReference type="InterPro" id="IPR003594">
    <property type="entry name" value="HATPase_dom"/>
</dbReference>
<feature type="domain" description="Histidine kinase" evidence="9">
    <location>
        <begin position="487"/>
        <end position="696"/>
    </location>
</feature>
<gene>
    <name evidence="11" type="ORF">KARMA_1484</name>
</gene>
<evidence type="ECO:0000256" key="7">
    <source>
        <dbReference type="ARBA" id="ARBA00023012"/>
    </source>
</evidence>
<dbReference type="InterPro" id="IPR050351">
    <property type="entry name" value="BphY/WalK/GraS-like"/>
</dbReference>
<dbReference type="SMART" id="SM00387">
    <property type="entry name" value="HATPase_c"/>
    <property type="match status" value="1"/>
</dbReference>
<dbReference type="GO" id="GO:0004673">
    <property type="term" value="F:protein histidine kinase activity"/>
    <property type="evidence" value="ECO:0007669"/>
    <property type="project" value="UniProtKB-EC"/>
</dbReference>
<dbReference type="GO" id="GO:0007234">
    <property type="term" value="P:osmosensory signaling via phosphorelay pathway"/>
    <property type="evidence" value="ECO:0007669"/>
    <property type="project" value="TreeGrafter"/>
</dbReference>
<sequence>MNFGKLKTRLIQGLALIAAALAMGELLLMMPHSALDILVCFGTIALLVAQVFWKPQEHVTKGLVVLHADAALNLLAAILMLLSKDSAHLEDFRAHSIVFPLTAYLLWFSRHMTTKFTRVSFAFGLGVASLVSVSAFALISIVFHFIVPPSGVLQVRTDAMPLFSALLVLIVAGNGYLDRLRYPEDITRRTLLILLAVALITSAGALTARRVFMDTMLNVEASRARTLAEICAHRIENELANLAEALDRMADRIAVGAYPDIAAWQSDADNYVTGFDSLSGIGWMDENFRFMQASPAALLPMGKEVGPDFSPVRKENLLQAAETQEVTVSAPFEFGLTKAQVAMVAPIVRDGQTIGLLGNALNIEALFSEISREVGDTFAYSVTEGEQLVFAKGNAQDFHVQSTIRAISRDWTLSVPISGEAFIEAYVWGQRFAFTRILAFIVIVFAVERARLAQSKNQKLQARNSDLVAAQTIMESQEAEISLMRSSLAHDLKSPIRNVRTVTTMWDQLKEAKGLTDQDLKDRILDNLTRLEKLSLSFTDFLSARVALVQKEPMALTDFLHDVERRFADRCRINVQTDGPMVIETDRLLLARVFDNLVENAINASEDGNVQITVSVTEAAGLYSIHFRDNGRGIPAALRERIFKPFDTGDGKRRPDSSGLGLTIVRRLIGNLDGTVTCVDPGAQGGAVFVIELPKA</sequence>
<dbReference type="CDD" id="cd00075">
    <property type="entry name" value="HATPase"/>
    <property type="match status" value="1"/>
</dbReference>
<feature type="domain" description="CHASE" evidence="10">
    <location>
        <begin position="301"/>
        <end position="372"/>
    </location>
</feature>
<dbReference type="PROSITE" id="PS50839">
    <property type="entry name" value="CHASE"/>
    <property type="match status" value="1"/>
</dbReference>
<dbReference type="Proteomes" id="UP000184085">
    <property type="component" value="Unassembled WGS sequence"/>
</dbReference>
<dbReference type="SUPFAM" id="SSF55874">
    <property type="entry name" value="ATPase domain of HSP90 chaperone/DNA topoisomerase II/histidine kinase"/>
    <property type="match status" value="1"/>
</dbReference>
<dbReference type="PROSITE" id="PS50109">
    <property type="entry name" value="HIS_KIN"/>
    <property type="match status" value="1"/>
</dbReference>
<keyword evidence="8" id="KW-0812">Transmembrane</keyword>
<dbReference type="GO" id="GO:0005524">
    <property type="term" value="F:ATP binding"/>
    <property type="evidence" value="ECO:0007669"/>
    <property type="project" value="UniProtKB-KW"/>
</dbReference>
<keyword evidence="8" id="KW-0472">Membrane</keyword>
<evidence type="ECO:0000256" key="6">
    <source>
        <dbReference type="ARBA" id="ARBA00022840"/>
    </source>
</evidence>
<organism evidence="11 12">
    <name type="scientific">Donghicola eburneus</name>
    <dbReference type="NCBI Taxonomy" id="393278"/>
    <lineage>
        <taxon>Bacteria</taxon>
        <taxon>Pseudomonadati</taxon>
        <taxon>Pseudomonadota</taxon>
        <taxon>Alphaproteobacteria</taxon>
        <taxon>Rhodobacterales</taxon>
        <taxon>Roseobacteraceae</taxon>
        <taxon>Donghicola</taxon>
    </lineage>
</organism>
<dbReference type="Pfam" id="PF02518">
    <property type="entry name" value="HATPase_c"/>
    <property type="match status" value="1"/>
</dbReference>